<organism evidence="1 2">
    <name type="scientific">Subdoligranulum variabile</name>
    <dbReference type="NCBI Taxonomy" id="214851"/>
    <lineage>
        <taxon>Bacteria</taxon>
        <taxon>Bacillati</taxon>
        <taxon>Bacillota</taxon>
        <taxon>Clostridia</taxon>
        <taxon>Eubacteriales</taxon>
        <taxon>Oscillospiraceae</taxon>
        <taxon>Subdoligranulum</taxon>
    </lineage>
</organism>
<protein>
    <submittedName>
        <fullName evidence="1">DUF3793 family protein</fullName>
    </submittedName>
</protein>
<accession>A0A921IMH1</accession>
<evidence type="ECO:0000313" key="1">
    <source>
        <dbReference type="EMBL" id="HJG29672.1"/>
    </source>
</evidence>
<gene>
    <name evidence="1" type="ORF">K8V20_13650</name>
</gene>
<dbReference type="EMBL" id="DYVE01000344">
    <property type="protein sequence ID" value="HJG29672.1"/>
    <property type="molecule type" value="Genomic_DNA"/>
</dbReference>
<name>A0A921IMH1_9FIRM</name>
<reference evidence="1" key="1">
    <citation type="journal article" date="2021" name="PeerJ">
        <title>Extensive microbial diversity within the chicken gut microbiome revealed by metagenomics and culture.</title>
        <authorList>
            <person name="Gilroy R."/>
            <person name="Ravi A."/>
            <person name="Getino M."/>
            <person name="Pursley I."/>
            <person name="Horton D.L."/>
            <person name="Alikhan N.F."/>
            <person name="Baker D."/>
            <person name="Gharbi K."/>
            <person name="Hall N."/>
            <person name="Watson M."/>
            <person name="Adriaenssens E.M."/>
            <person name="Foster-Nyarko E."/>
            <person name="Jarju S."/>
            <person name="Secka A."/>
            <person name="Antonio M."/>
            <person name="Oren A."/>
            <person name="Chaudhuri R.R."/>
            <person name="La Ragione R."/>
            <person name="Hildebrand F."/>
            <person name="Pallen M.J."/>
        </authorList>
    </citation>
    <scope>NUCLEOTIDE SEQUENCE</scope>
    <source>
        <strain evidence="1">ChiBcec21-2208</strain>
    </source>
</reference>
<dbReference type="Proteomes" id="UP000782880">
    <property type="component" value="Unassembled WGS sequence"/>
</dbReference>
<dbReference type="Pfam" id="PF12672">
    <property type="entry name" value="DUF3793"/>
    <property type="match status" value="1"/>
</dbReference>
<evidence type="ECO:0000313" key="2">
    <source>
        <dbReference type="Proteomes" id="UP000782880"/>
    </source>
</evidence>
<dbReference type="AlphaFoldDB" id="A0A921IMH1"/>
<dbReference type="InterPro" id="IPR024523">
    <property type="entry name" value="DUF3793"/>
</dbReference>
<comment type="caution">
    <text evidence="1">The sequence shown here is derived from an EMBL/GenBank/DDBJ whole genome shotgun (WGS) entry which is preliminary data.</text>
</comment>
<proteinExistence type="predicted"/>
<sequence length="183" mass="20918">MCEELMIRHGSPTLAGLKTGSLFTCPFAEEQAMRDCVRCWNHRLAPKGLRVMPLRWQKGRALIYLYRPARLARDLQRPEVRALLAPRGYCCDEPARCLGRLMQRLREQDEFPHEIGLFLSYPPEDVEGFIQSPVCGFKCIGCWKVYGDAAAARQTFGRYCHCTRVYCARFAQGFPLERLAVAG</sequence>
<reference evidence="1" key="2">
    <citation type="submission" date="2021-09" db="EMBL/GenBank/DDBJ databases">
        <authorList>
            <person name="Gilroy R."/>
        </authorList>
    </citation>
    <scope>NUCLEOTIDE SEQUENCE</scope>
    <source>
        <strain evidence="1">ChiBcec21-2208</strain>
    </source>
</reference>